<evidence type="ECO:0000313" key="14">
    <source>
        <dbReference type="Proteomes" id="UP000027734"/>
    </source>
</evidence>
<dbReference type="InterPro" id="IPR001478">
    <property type="entry name" value="PDZ"/>
</dbReference>
<evidence type="ECO:0000256" key="10">
    <source>
        <dbReference type="ARBA" id="ARBA00023136"/>
    </source>
</evidence>
<sequence length="450" mass="47381">MDITTLLPQFGGFIWTIAAFVIALSVIVAIHEYGHYIVGRWCGIKADVFSLGFGPVLYARNDKHGTRWQIAALPFGGYVKFAGDANAASGKDEEAMEEVATDPVRLRETMHGAPLWARALTVAAGPVFNFAMSIIIFAAIAMSIGTARDPLTVEAIKPMPNPIVGLEKGDVIQSIAGREMPASINTPEYRDYLDALPLEPVLEYTVLRDDAPVTVSGPYPLPALVGSVGAETAALAAGLKSGDVITGIDGTPTFAFQQLKNAVESSEGRPLALDVWRDGEALAFTLVPKSTDEPQADGSFINVLRIGISSDSAITPATDTPSIGEAVNRGFAGTWRIMKGSVSGLWHMATGAISSCNMSGPVGIAKVSGAMASQGAMSFINFIAVLSTAVGLLNLFPIPALDGGHLTFYAYEAVTGKPPSDGALRVLMTIGITLVLSLMLFALFNDLFCP</sequence>
<keyword evidence="14" id="KW-1185">Reference proteome</keyword>
<dbReference type="InterPro" id="IPR036034">
    <property type="entry name" value="PDZ_sf"/>
</dbReference>
<reference evidence="13 14" key="1">
    <citation type="submission" date="2014-01" db="EMBL/GenBank/DDBJ databases">
        <title>Sulfitobacter donghicola JCM 14565 Genome Sequencing.</title>
        <authorList>
            <person name="Lai Q."/>
            <person name="Hong Z."/>
        </authorList>
    </citation>
    <scope>NUCLEOTIDE SEQUENCE [LARGE SCALE GENOMIC DNA]</scope>
    <source>
        <strain evidence="13 14">JCM 14565</strain>
    </source>
</reference>
<evidence type="ECO:0000256" key="4">
    <source>
        <dbReference type="ARBA" id="ARBA00022670"/>
    </source>
</evidence>
<evidence type="ECO:0000256" key="6">
    <source>
        <dbReference type="ARBA" id="ARBA00022801"/>
    </source>
</evidence>
<evidence type="ECO:0000256" key="9">
    <source>
        <dbReference type="ARBA" id="ARBA00023049"/>
    </source>
</evidence>
<dbReference type="PANTHER" id="PTHR42837:SF2">
    <property type="entry name" value="MEMBRANE METALLOPROTEASE ARASP2, CHLOROPLASTIC-RELATED"/>
    <property type="match status" value="1"/>
</dbReference>
<gene>
    <name evidence="13" type="ORF">DSW25_14790</name>
</gene>
<feature type="transmembrane region" description="Helical" evidence="11">
    <location>
        <begin position="12"/>
        <end position="30"/>
    </location>
</feature>
<dbReference type="eggNOG" id="COG0750">
    <property type="taxonomic scope" value="Bacteria"/>
</dbReference>
<keyword evidence="4 13" id="KW-0645">Protease</keyword>
<keyword evidence="8 11" id="KW-1133">Transmembrane helix</keyword>
<feature type="transmembrane region" description="Helical" evidence="11">
    <location>
        <begin position="115"/>
        <end position="142"/>
    </location>
</feature>
<dbReference type="EC" id="3.4.24.-" evidence="11"/>
<dbReference type="InterPro" id="IPR008915">
    <property type="entry name" value="Peptidase_M50"/>
</dbReference>
<keyword evidence="5 11" id="KW-0812">Transmembrane</keyword>
<comment type="similarity">
    <text evidence="3 11">Belongs to the peptidase M50B family.</text>
</comment>
<dbReference type="PANTHER" id="PTHR42837">
    <property type="entry name" value="REGULATOR OF SIGMA-E PROTEASE RSEP"/>
    <property type="match status" value="1"/>
</dbReference>
<dbReference type="GO" id="GO:0004222">
    <property type="term" value="F:metalloendopeptidase activity"/>
    <property type="evidence" value="ECO:0007669"/>
    <property type="project" value="InterPro"/>
</dbReference>
<feature type="transmembrane region" description="Helical" evidence="11">
    <location>
        <begin position="422"/>
        <end position="444"/>
    </location>
</feature>
<evidence type="ECO:0000313" key="13">
    <source>
        <dbReference type="EMBL" id="KEJ88365.1"/>
    </source>
</evidence>
<feature type="domain" description="PDZ" evidence="12">
    <location>
        <begin position="209"/>
        <end position="279"/>
    </location>
</feature>
<dbReference type="InterPro" id="IPR004387">
    <property type="entry name" value="Pept_M50_Zn"/>
</dbReference>
<comment type="cofactor">
    <cofactor evidence="1 11">
        <name>Zn(2+)</name>
        <dbReference type="ChEBI" id="CHEBI:29105"/>
    </cofactor>
</comment>
<dbReference type="STRING" id="1300350.Z948_3520"/>
<feature type="transmembrane region" description="Helical" evidence="11">
    <location>
        <begin position="379"/>
        <end position="401"/>
    </location>
</feature>
<keyword evidence="7 11" id="KW-0862">Zinc</keyword>
<dbReference type="Gene3D" id="2.30.42.10">
    <property type="match status" value="1"/>
</dbReference>
<evidence type="ECO:0000256" key="11">
    <source>
        <dbReference type="RuleBase" id="RU362031"/>
    </source>
</evidence>
<dbReference type="GO" id="GO:0006508">
    <property type="term" value="P:proteolysis"/>
    <property type="evidence" value="ECO:0007669"/>
    <property type="project" value="UniProtKB-KW"/>
</dbReference>
<dbReference type="CDD" id="cd06163">
    <property type="entry name" value="S2P-M50_PDZ_RseP-like"/>
    <property type="match status" value="1"/>
</dbReference>
<dbReference type="EMBL" id="JAMC01000006">
    <property type="protein sequence ID" value="KEJ88365.1"/>
    <property type="molecule type" value="Genomic_DNA"/>
</dbReference>
<protein>
    <recommendedName>
        <fullName evidence="11">Zinc metalloprotease</fullName>
        <ecNumber evidence="11">3.4.24.-</ecNumber>
    </recommendedName>
</protein>
<organism evidence="13 14">
    <name type="scientific">Sulfitobacter donghicola DSW-25 = KCTC 12864 = JCM 14565</name>
    <dbReference type="NCBI Taxonomy" id="1300350"/>
    <lineage>
        <taxon>Bacteria</taxon>
        <taxon>Pseudomonadati</taxon>
        <taxon>Pseudomonadota</taxon>
        <taxon>Alphaproteobacteria</taxon>
        <taxon>Rhodobacterales</taxon>
        <taxon>Roseobacteraceae</taxon>
        <taxon>Sulfitobacter</taxon>
    </lineage>
</organism>
<keyword evidence="9 11" id="KW-0482">Metalloprotease</keyword>
<evidence type="ECO:0000256" key="3">
    <source>
        <dbReference type="ARBA" id="ARBA00007931"/>
    </source>
</evidence>
<dbReference type="SUPFAM" id="SSF50156">
    <property type="entry name" value="PDZ domain-like"/>
    <property type="match status" value="2"/>
</dbReference>
<evidence type="ECO:0000256" key="7">
    <source>
        <dbReference type="ARBA" id="ARBA00022833"/>
    </source>
</evidence>
<dbReference type="GO" id="GO:0046872">
    <property type="term" value="F:metal ion binding"/>
    <property type="evidence" value="ECO:0007669"/>
    <property type="project" value="UniProtKB-KW"/>
</dbReference>
<keyword evidence="6 11" id="KW-0378">Hydrolase</keyword>
<dbReference type="OrthoDB" id="9782003at2"/>
<dbReference type="Proteomes" id="UP000027734">
    <property type="component" value="Unassembled WGS sequence"/>
</dbReference>
<dbReference type="Pfam" id="PF17820">
    <property type="entry name" value="PDZ_6"/>
    <property type="match status" value="1"/>
</dbReference>
<evidence type="ECO:0000256" key="8">
    <source>
        <dbReference type="ARBA" id="ARBA00022989"/>
    </source>
</evidence>
<dbReference type="NCBIfam" id="TIGR00054">
    <property type="entry name" value="RIP metalloprotease RseP"/>
    <property type="match status" value="1"/>
</dbReference>
<dbReference type="AlphaFoldDB" id="A0A073IFM2"/>
<dbReference type="Pfam" id="PF02163">
    <property type="entry name" value="Peptidase_M50"/>
    <property type="match status" value="1"/>
</dbReference>
<comment type="subcellular location">
    <subcellularLocation>
        <location evidence="2">Membrane</location>
        <topology evidence="2">Multi-pass membrane protein</topology>
    </subcellularLocation>
</comment>
<evidence type="ECO:0000256" key="1">
    <source>
        <dbReference type="ARBA" id="ARBA00001947"/>
    </source>
</evidence>
<dbReference type="InterPro" id="IPR041489">
    <property type="entry name" value="PDZ_6"/>
</dbReference>
<dbReference type="RefSeq" id="WP_025060777.1">
    <property type="nucleotide sequence ID" value="NZ_JAMC01000006.1"/>
</dbReference>
<dbReference type="SMART" id="SM00228">
    <property type="entry name" value="PDZ"/>
    <property type="match status" value="1"/>
</dbReference>
<comment type="caution">
    <text evidence="13">The sequence shown here is derived from an EMBL/GenBank/DDBJ whole genome shotgun (WGS) entry which is preliminary data.</text>
</comment>
<dbReference type="GO" id="GO:0016020">
    <property type="term" value="C:membrane"/>
    <property type="evidence" value="ECO:0007669"/>
    <property type="project" value="UniProtKB-SubCell"/>
</dbReference>
<keyword evidence="11" id="KW-0479">Metal-binding</keyword>
<proteinExistence type="inferred from homology"/>
<name>A0A073IFM2_9RHOB</name>
<evidence type="ECO:0000256" key="2">
    <source>
        <dbReference type="ARBA" id="ARBA00004141"/>
    </source>
</evidence>
<accession>A0A073IFM2</accession>
<evidence type="ECO:0000259" key="12">
    <source>
        <dbReference type="SMART" id="SM00228"/>
    </source>
</evidence>
<evidence type="ECO:0000256" key="5">
    <source>
        <dbReference type="ARBA" id="ARBA00022692"/>
    </source>
</evidence>
<keyword evidence="10 11" id="KW-0472">Membrane</keyword>